<dbReference type="RefSeq" id="XP_073770666.1">
    <property type="nucleotide sequence ID" value="XM_073914565.1"/>
</dbReference>
<evidence type="ECO:0000313" key="1">
    <source>
        <dbReference type="Proteomes" id="UP000000437"/>
    </source>
</evidence>
<protein>
    <submittedName>
        <fullName evidence="2">SH3 domain-binding protein 2</fullName>
    </submittedName>
</protein>
<evidence type="ECO:0000313" key="2">
    <source>
        <dbReference type="RefSeq" id="XP_073770666.1"/>
    </source>
</evidence>
<organism evidence="1 2">
    <name type="scientific">Danio rerio</name>
    <name type="common">Zebrafish</name>
    <name type="synonym">Brachydanio rerio</name>
    <dbReference type="NCBI Taxonomy" id="7955"/>
    <lineage>
        <taxon>Eukaryota</taxon>
        <taxon>Metazoa</taxon>
        <taxon>Chordata</taxon>
        <taxon>Craniata</taxon>
        <taxon>Vertebrata</taxon>
        <taxon>Euteleostomi</taxon>
        <taxon>Actinopterygii</taxon>
        <taxon>Neopterygii</taxon>
        <taxon>Teleostei</taxon>
        <taxon>Ostariophysi</taxon>
        <taxon>Cypriniformes</taxon>
        <taxon>Danionidae</taxon>
        <taxon>Danioninae</taxon>
        <taxon>Danio</taxon>
    </lineage>
</organism>
<reference evidence="2" key="1">
    <citation type="submission" date="2025-08" db="UniProtKB">
        <authorList>
            <consortium name="RefSeq"/>
        </authorList>
    </citation>
    <scope>IDENTIFICATION</scope>
    <source>
        <strain evidence="2">Tuebingen</strain>
        <tissue evidence="2">Fibroblasts and whole tissue</tissue>
    </source>
</reference>
<keyword evidence="1" id="KW-1185">Reference proteome</keyword>
<name>A0AC58GLQ1_DANRE</name>
<gene>
    <name evidence="2" type="primary">sh3bp2</name>
</gene>
<accession>A0AC58GLQ1</accession>
<proteinExistence type="predicted"/>
<sequence length="626" mass="70443">MAVKIVPRDSNLSTPPNAKWTFLSFHLHLLTGTLLYTPDKIQQILLCLDSPGGALTFQRKPRVSCPCFVLSRFKAVVAGRFQYVLLVSGFWQYSMLREISAAQGMKRCVSYRNMAAPPVSWPIPMKAIGAQNLLTMPGGVNASGYLHKKGGSQFSLMKWPLRFIIIHKGCVYYFKSSTSAAPQGTFSLNGYNRVLRAAEETTSSNVFPFKIVHFSKRHRTWYFSAASEDERKEWMRHLRREINYYNDKKDIPLPSDDLDAESLYGQLEETVEIRPVEEDPEEDYMLQDEDSEEEDGSPTSAGRPTVPPPSYPPPPVPFQSSRETRSKGPPPPLPPPFKKPSCHIKDTPPPPLPYAPHLEKTDSNRRPVSPMPPLPPPVSLKPPPGPFSTMPACEKKSSVTFNHSPATLPIVENLQKVMLISASKTSISGHHLEVKPSFGQRPLSPHLSTNHSTLGQINKPPVPNKPKPGRPSFQRASPDGQSFRSSIEEKPPKRIPDRIDESSDEEDYENVQLPPSVFVNTMETCNVERLFRDTYNQPQNGLYCIRKSLTGKTSQVLVVWDSGINKARNYRLFEEEQRIYLETDVTFTSLAALVEHYHSHPLPSSNNSMPNYSLCLHLPFGYTPPR</sequence>
<dbReference type="Proteomes" id="UP000000437">
    <property type="component" value="Chromosome 10"/>
</dbReference>